<gene>
    <name evidence="1" type="ORF">RRU01S_31_00540</name>
</gene>
<dbReference type="eggNOG" id="ENOG50339MI">
    <property type="taxonomic scope" value="Bacteria"/>
</dbReference>
<organism evidence="1 2">
    <name type="scientific">Agrobacterium rubi TR3 = NBRC 13261</name>
    <dbReference type="NCBI Taxonomy" id="1368415"/>
    <lineage>
        <taxon>Bacteria</taxon>
        <taxon>Pseudomonadati</taxon>
        <taxon>Pseudomonadota</taxon>
        <taxon>Alphaproteobacteria</taxon>
        <taxon>Hyphomicrobiales</taxon>
        <taxon>Rhizobiaceae</taxon>
        <taxon>Rhizobium/Agrobacterium group</taxon>
        <taxon>Agrobacterium</taxon>
    </lineage>
</organism>
<name>A0A081D2H4_9HYPH</name>
<accession>A0A081D2H4</accession>
<evidence type="ECO:0000313" key="2">
    <source>
        <dbReference type="Proteomes" id="UP000028701"/>
    </source>
</evidence>
<dbReference type="Gene3D" id="3.30.10.10">
    <property type="entry name" value="Trypsin Inhibitor V, subunit A"/>
    <property type="match status" value="1"/>
</dbReference>
<dbReference type="AlphaFoldDB" id="A0A081D2H4"/>
<sequence>MGSHLPNAAIPEETRMRKLYGPLVIIGLLPTLAACSSETATPPSSQVVCNTDAAQKLVGQKPTDEEVLLLTKAKSLRRIEPGMMVTHDFREDRVTIESDPQTGRVVSAKCG</sequence>
<dbReference type="Proteomes" id="UP000028701">
    <property type="component" value="Unassembled WGS sequence"/>
</dbReference>
<protein>
    <recommendedName>
        <fullName evidence="3">Peptidase inhibitor I78 family protein</fullName>
    </recommendedName>
</protein>
<evidence type="ECO:0000313" key="1">
    <source>
        <dbReference type="EMBL" id="GAK73120.1"/>
    </source>
</evidence>
<reference evidence="1 2" key="1">
    <citation type="submission" date="2014-08" db="EMBL/GenBank/DDBJ databases">
        <title>Whole genome shotgun sequence of Rhizobium rubi NBRC 13261.</title>
        <authorList>
            <person name="Katano-Makiyama Y."/>
            <person name="Hosoyama A."/>
            <person name="Hashimoto M."/>
            <person name="Hosoyama Y."/>
            <person name="Noguchi M."/>
            <person name="Tsuchikane K."/>
            <person name="Uohara A."/>
            <person name="Ohji S."/>
            <person name="Ichikawa N."/>
            <person name="Kimura A."/>
            <person name="Yamazoe A."/>
            <person name="Fujita N."/>
        </authorList>
    </citation>
    <scope>NUCLEOTIDE SEQUENCE [LARGE SCALE GENOMIC DNA]</scope>
    <source>
        <strain evidence="1 2">NBRC 13261</strain>
    </source>
</reference>
<proteinExistence type="predicted"/>
<dbReference type="Pfam" id="PF11720">
    <property type="entry name" value="Inhibitor_I78"/>
    <property type="match status" value="1"/>
</dbReference>
<comment type="caution">
    <text evidence="1">The sequence shown here is derived from an EMBL/GenBank/DDBJ whole genome shotgun (WGS) entry which is preliminary data.</text>
</comment>
<dbReference type="InterPro" id="IPR021719">
    <property type="entry name" value="Prot_inh_I78"/>
</dbReference>
<dbReference type="EMBL" id="BBJU01000031">
    <property type="protein sequence ID" value="GAK73120.1"/>
    <property type="molecule type" value="Genomic_DNA"/>
</dbReference>
<evidence type="ECO:0008006" key="3">
    <source>
        <dbReference type="Google" id="ProtNLM"/>
    </source>
</evidence>